<sequence>VAVRVRPFNKREKARDSKCIIQMKGKITTVVNPEDKDDFKSYTYDHSYWSFDGGKEDANGYLAPQNDKYADQQMVYDDMGASVLKNAWAGYNATLFAYGQTGSGKSWSVIGYGAN</sequence>
<dbReference type="GO" id="GO:0008017">
    <property type="term" value="F:microtubule binding"/>
    <property type="evidence" value="ECO:0007669"/>
    <property type="project" value="InterPro"/>
</dbReference>
<keyword evidence="6" id="KW-1185">Reference proteome</keyword>
<comment type="similarity">
    <text evidence="3">Belongs to the TRAFAC class myosin-kinesin ATPase superfamily. Kinesin family.</text>
</comment>
<proteinExistence type="inferred from homology"/>
<feature type="non-terminal residue" evidence="5">
    <location>
        <position position="1"/>
    </location>
</feature>
<dbReference type="SUPFAM" id="SSF52540">
    <property type="entry name" value="P-loop containing nucleoside triphosphate hydrolases"/>
    <property type="match status" value="1"/>
</dbReference>
<dbReference type="InterPro" id="IPR036961">
    <property type="entry name" value="Kinesin_motor_dom_sf"/>
</dbReference>
<organism evidence="5 6">
    <name type="scientific">Meganyctiphanes norvegica</name>
    <name type="common">Northern krill</name>
    <name type="synonym">Thysanopoda norvegica</name>
    <dbReference type="NCBI Taxonomy" id="48144"/>
    <lineage>
        <taxon>Eukaryota</taxon>
        <taxon>Metazoa</taxon>
        <taxon>Ecdysozoa</taxon>
        <taxon>Arthropoda</taxon>
        <taxon>Crustacea</taxon>
        <taxon>Multicrustacea</taxon>
        <taxon>Malacostraca</taxon>
        <taxon>Eumalacostraca</taxon>
        <taxon>Eucarida</taxon>
        <taxon>Euphausiacea</taxon>
        <taxon>Euphausiidae</taxon>
        <taxon>Meganyctiphanes</taxon>
    </lineage>
</organism>
<dbReference type="InterPro" id="IPR001752">
    <property type="entry name" value="Kinesin_motor_dom"/>
</dbReference>
<evidence type="ECO:0000313" key="5">
    <source>
        <dbReference type="EMBL" id="CAL4258338.1"/>
    </source>
</evidence>
<accession>A0AAV2T0E5</accession>
<evidence type="ECO:0000313" key="6">
    <source>
        <dbReference type="Proteomes" id="UP001497623"/>
    </source>
</evidence>
<dbReference type="EMBL" id="CAXKWB010198724">
    <property type="protein sequence ID" value="CAL4258338.1"/>
    <property type="molecule type" value="Genomic_DNA"/>
</dbReference>
<dbReference type="Proteomes" id="UP001497623">
    <property type="component" value="Unassembled WGS sequence"/>
</dbReference>
<evidence type="ECO:0000259" key="4">
    <source>
        <dbReference type="PROSITE" id="PS50067"/>
    </source>
</evidence>
<dbReference type="GO" id="GO:0007018">
    <property type="term" value="P:microtubule-based movement"/>
    <property type="evidence" value="ECO:0007669"/>
    <property type="project" value="InterPro"/>
</dbReference>
<dbReference type="PROSITE" id="PS50067">
    <property type="entry name" value="KINESIN_MOTOR_2"/>
    <property type="match status" value="1"/>
</dbReference>
<protein>
    <recommendedName>
        <fullName evidence="4">Kinesin motor domain-containing protein</fullName>
    </recommendedName>
</protein>
<keyword evidence="3" id="KW-0505">Motor protein</keyword>
<dbReference type="InterPro" id="IPR027417">
    <property type="entry name" value="P-loop_NTPase"/>
</dbReference>
<dbReference type="Gene3D" id="3.40.850.10">
    <property type="entry name" value="Kinesin motor domain"/>
    <property type="match status" value="1"/>
</dbReference>
<evidence type="ECO:0000256" key="1">
    <source>
        <dbReference type="ARBA" id="ARBA00022741"/>
    </source>
</evidence>
<feature type="domain" description="Kinesin motor" evidence="4">
    <location>
        <begin position="1"/>
        <end position="115"/>
    </location>
</feature>
<feature type="binding site" evidence="3">
    <location>
        <begin position="99"/>
        <end position="106"/>
    </location>
    <ligand>
        <name>ATP</name>
        <dbReference type="ChEBI" id="CHEBI:30616"/>
    </ligand>
</feature>
<keyword evidence="2 3" id="KW-0067">ATP-binding</keyword>
<dbReference type="GO" id="GO:0003777">
    <property type="term" value="F:microtubule motor activity"/>
    <property type="evidence" value="ECO:0007669"/>
    <property type="project" value="InterPro"/>
</dbReference>
<gene>
    <name evidence="5" type="ORF">MNOR_LOCUS42109</name>
</gene>
<name>A0AAV2T0E5_MEGNR</name>
<comment type="caution">
    <text evidence="5">The sequence shown here is derived from an EMBL/GenBank/DDBJ whole genome shotgun (WGS) entry which is preliminary data.</text>
</comment>
<reference evidence="5 6" key="1">
    <citation type="submission" date="2024-05" db="EMBL/GenBank/DDBJ databases">
        <authorList>
            <person name="Wallberg A."/>
        </authorList>
    </citation>
    <scope>NUCLEOTIDE SEQUENCE [LARGE SCALE GENOMIC DNA]</scope>
</reference>
<evidence type="ECO:0000256" key="2">
    <source>
        <dbReference type="ARBA" id="ARBA00022840"/>
    </source>
</evidence>
<dbReference type="Pfam" id="PF00225">
    <property type="entry name" value="Kinesin"/>
    <property type="match status" value="1"/>
</dbReference>
<feature type="non-terminal residue" evidence="5">
    <location>
        <position position="115"/>
    </location>
</feature>
<evidence type="ECO:0000256" key="3">
    <source>
        <dbReference type="PROSITE-ProRule" id="PRU00283"/>
    </source>
</evidence>
<keyword evidence="1 3" id="KW-0547">Nucleotide-binding</keyword>
<dbReference type="PANTHER" id="PTHR47117">
    <property type="entry name" value="STAR-RELATED LIPID TRANSFER PROTEIN 9"/>
    <property type="match status" value="1"/>
</dbReference>
<dbReference type="AlphaFoldDB" id="A0AAV2T0E5"/>
<dbReference type="GO" id="GO:0005524">
    <property type="term" value="F:ATP binding"/>
    <property type="evidence" value="ECO:0007669"/>
    <property type="project" value="UniProtKB-UniRule"/>
</dbReference>